<dbReference type="Proteomes" id="UP000321558">
    <property type="component" value="Unassembled WGS sequence"/>
</dbReference>
<dbReference type="RefSeq" id="WP_186813595.1">
    <property type="nucleotide sequence ID" value="NZ_BJYM01000006.1"/>
</dbReference>
<evidence type="ECO:0000313" key="2">
    <source>
        <dbReference type="EMBL" id="GEN86977.1"/>
    </source>
</evidence>
<evidence type="ECO:0000313" key="3">
    <source>
        <dbReference type="Proteomes" id="UP000321558"/>
    </source>
</evidence>
<keyword evidence="3" id="KW-1185">Reference proteome</keyword>
<keyword evidence="1" id="KW-0812">Transmembrane</keyword>
<feature type="transmembrane region" description="Helical" evidence="1">
    <location>
        <begin position="20"/>
        <end position="39"/>
    </location>
</feature>
<evidence type="ECO:0000256" key="1">
    <source>
        <dbReference type="SAM" id="Phobius"/>
    </source>
</evidence>
<reference evidence="2 3" key="1">
    <citation type="submission" date="2019-07" db="EMBL/GenBank/DDBJ databases">
        <title>Whole genome shotgun sequence of Oceanobacillus sojae NBRC 105379.</title>
        <authorList>
            <person name="Hosoyama A."/>
            <person name="Uohara A."/>
            <person name="Ohji S."/>
            <person name="Ichikawa N."/>
        </authorList>
    </citation>
    <scope>NUCLEOTIDE SEQUENCE [LARGE SCALE GENOMIC DNA]</scope>
    <source>
        <strain evidence="2 3">NBRC 105379</strain>
    </source>
</reference>
<accession>A0A511ZHQ9</accession>
<organism evidence="2 3">
    <name type="scientific">Oceanobacillus sojae</name>
    <dbReference type="NCBI Taxonomy" id="582851"/>
    <lineage>
        <taxon>Bacteria</taxon>
        <taxon>Bacillati</taxon>
        <taxon>Bacillota</taxon>
        <taxon>Bacilli</taxon>
        <taxon>Bacillales</taxon>
        <taxon>Bacillaceae</taxon>
        <taxon>Oceanobacillus</taxon>
    </lineage>
</organism>
<proteinExistence type="predicted"/>
<gene>
    <name evidence="2" type="ORF">OSO01_17160</name>
</gene>
<dbReference type="EMBL" id="BJYM01000006">
    <property type="protein sequence ID" value="GEN86977.1"/>
    <property type="molecule type" value="Genomic_DNA"/>
</dbReference>
<keyword evidence="1" id="KW-1133">Transmembrane helix</keyword>
<name>A0A511ZHQ9_9BACI</name>
<protein>
    <submittedName>
        <fullName evidence="2">Uncharacterized protein</fullName>
    </submittedName>
</protein>
<dbReference type="AlphaFoldDB" id="A0A511ZHQ9"/>
<sequence length="58" mass="6663">MDSWAYSYGIIAGETLELLTSLAFGFTLFLFVSHIFYTWGKDALRMKIQHSGKHEGYI</sequence>
<comment type="caution">
    <text evidence="2">The sequence shown here is derived from an EMBL/GenBank/DDBJ whole genome shotgun (WGS) entry which is preliminary data.</text>
</comment>
<keyword evidence="1" id="KW-0472">Membrane</keyword>